<name>A0A4Y2V956_ARAVE</name>
<comment type="caution">
    <text evidence="2">The sequence shown here is derived from an EMBL/GenBank/DDBJ whole genome shotgun (WGS) entry which is preliminary data.</text>
</comment>
<dbReference type="EMBL" id="BGPR01044938">
    <property type="protein sequence ID" value="GBO21796.1"/>
    <property type="molecule type" value="Genomic_DNA"/>
</dbReference>
<sequence length="199" mass="24102">MQNSEIERDPVNVPDPREEITIFDYFPASILTSFRYWHRIPEPREIMNLIENFVAFILFTPRADSVRYKIYYTFVKINRLVEDNLKRCIEHNRIFGYEGISWRKLYKKYTRHRNCHLRMHFRYREIFVTEKFSKFSKRRVADATYHVYQTLANQMFVYILVHPDSDIEGPLIRRLKATTTSSSWNPKPCTTCRLSQPTF</sequence>
<organism evidence="2 3">
    <name type="scientific">Araneus ventricosus</name>
    <name type="common">Orbweaver spider</name>
    <name type="synonym">Epeira ventricosa</name>
    <dbReference type="NCBI Taxonomy" id="182803"/>
    <lineage>
        <taxon>Eukaryota</taxon>
        <taxon>Metazoa</taxon>
        <taxon>Ecdysozoa</taxon>
        <taxon>Arthropoda</taxon>
        <taxon>Chelicerata</taxon>
        <taxon>Arachnida</taxon>
        <taxon>Araneae</taxon>
        <taxon>Araneomorphae</taxon>
        <taxon>Entelegynae</taxon>
        <taxon>Araneoidea</taxon>
        <taxon>Araneidae</taxon>
        <taxon>Araneus</taxon>
    </lineage>
</organism>
<proteinExistence type="predicted"/>
<reference evidence="2 3" key="1">
    <citation type="journal article" date="2019" name="Sci. Rep.">
        <title>Orb-weaving spider Araneus ventricosus genome elucidates the spidroin gene catalogue.</title>
        <authorList>
            <person name="Kono N."/>
            <person name="Nakamura H."/>
            <person name="Ohtoshi R."/>
            <person name="Moran D.A.P."/>
            <person name="Shinohara A."/>
            <person name="Yoshida Y."/>
            <person name="Fujiwara M."/>
            <person name="Mori M."/>
            <person name="Tomita M."/>
            <person name="Arakawa K."/>
        </authorList>
    </citation>
    <scope>NUCLEOTIDE SEQUENCE [LARGE SCALE GENOMIC DNA]</scope>
</reference>
<dbReference type="EMBL" id="BGPR01044938">
    <property type="protein sequence ID" value="GBO21799.1"/>
    <property type="molecule type" value="Genomic_DNA"/>
</dbReference>
<dbReference type="OrthoDB" id="6437516at2759"/>
<dbReference type="Proteomes" id="UP000499080">
    <property type="component" value="Unassembled WGS sequence"/>
</dbReference>
<gene>
    <name evidence="1" type="ORF">AVEN_79366_1</name>
    <name evidence="2" type="ORF">AVEN_79369_1</name>
</gene>
<evidence type="ECO:0000313" key="2">
    <source>
        <dbReference type="EMBL" id="GBO21799.1"/>
    </source>
</evidence>
<keyword evidence="3" id="KW-1185">Reference proteome</keyword>
<dbReference type="AlphaFoldDB" id="A0A4Y2V956"/>
<evidence type="ECO:0000313" key="3">
    <source>
        <dbReference type="Proteomes" id="UP000499080"/>
    </source>
</evidence>
<evidence type="ECO:0000313" key="1">
    <source>
        <dbReference type="EMBL" id="GBO21796.1"/>
    </source>
</evidence>
<protein>
    <submittedName>
        <fullName evidence="2">Uncharacterized protein</fullName>
    </submittedName>
</protein>
<accession>A0A4Y2V956</accession>